<sequence length="342" mass="37721">MVRCGSAAIALTGKRPSTHNGGERYCPEQELCVDSRSPAVYPTFPWTVSGSKSCVAKLYCPGSPTVTIKYASGKIEKGVTLLEFNTDYRLECFMDGTRSMTGSKSEVIAGFVCENASDVAETSPKGADLLSDTQNVIEGKTQRRNGLAKVGNMTKTSGKKIPNIRERGSVLKLDPQSSRSFGVVPSKCRNPEATYSKAKKRCACKVDGSDLREREPERFKSLQRLVLHQDVQEPNLIAPLIAADEELQESPAGNKKTVILLSEEEVGKCQEGNVTCKSIADKWRKENTQLVIIPIGYDEKTLSKHFGDKQTHLTIPAMNFEVLNEKFLAKLLQKICRARKRS</sequence>
<dbReference type="AlphaFoldDB" id="A0A0N4YPY8"/>
<name>A0A0N4YPY8_NIPBR</name>
<evidence type="ECO:0000313" key="1">
    <source>
        <dbReference type="EMBL" id="VDL83039.1"/>
    </source>
</evidence>
<gene>
    <name evidence="1" type="ORF">NBR_LOCUS19310</name>
</gene>
<protein>
    <submittedName>
        <fullName evidence="3">CUB domain-containing protein</fullName>
    </submittedName>
</protein>
<accession>A0A0N4YPY8</accession>
<reference evidence="3" key="1">
    <citation type="submission" date="2017-02" db="UniProtKB">
        <authorList>
            <consortium name="WormBaseParasite"/>
        </authorList>
    </citation>
    <scope>IDENTIFICATION</scope>
</reference>
<evidence type="ECO:0000313" key="3">
    <source>
        <dbReference type="WBParaSite" id="NBR_0001930901-mRNA-1"/>
    </source>
</evidence>
<dbReference type="Proteomes" id="UP000271162">
    <property type="component" value="Unassembled WGS sequence"/>
</dbReference>
<organism evidence="3">
    <name type="scientific">Nippostrongylus brasiliensis</name>
    <name type="common">Rat hookworm</name>
    <dbReference type="NCBI Taxonomy" id="27835"/>
    <lineage>
        <taxon>Eukaryota</taxon>
        <taxon>Metazoa</taxon>
        <taxon>Ecdysozoa</taxon>
        <taxon>Nematoda</taxon>
        <taxon>Chromadorea</taxon>
        <taxon>Rhabditida</taxon>
        <taxon>Rhabditina</taxon>
        <taxon>Rhabditomorpha</taxon>
        <taxon>Strongyloidea</taxon>
        <taxon>Heligmosomidae</taxon>
        <taxon>Nippostrongylus</taxon>
    </lineage>
</organism>
<reference evidence="1 2" key="2">
    <citation type="submission" date="2018-11" db="EMBL/GenBank/DDBJ databases">
        <authorList>
            <consortium name="Pathogen Informatics"/>
        </authorList>
    </citation>
    <scope>NUCLEOTIDE SEQUENCE [LARGE SCALE GENOMIC DNA]</scope>
</reference>
<keyword evidence="2" id="KW-1185">Reference proteome</keyword>
<dbReference type="EMBL" id="UYSL01024069">
    <property type="protein sequence ID" value="VDL83039.1"/>
    <property type="molecule type" value="Genomic_DNA"/>
</dbReference>
<proteinExistence type="predicted"/>
<dbReference type="WBParaSite" id="NBR_0001930901-mRNA-1">
    <property type="protein sequence ID" value="NBR_0001930901-mRNA-1"/>
    <property type="gene ID" value="NBR_0001930901"/>
</dbReference>
<evidence type="ECO:0000313" key="2">
    <source>
        <dbReference type="Proteomes" id="UP000271162"/>
    </source>
</evidence>